<gene>
    <name evidence="1" type="ORF">MBO_06898</name>
</gene>
<evidence type="ECO:0000313" key="1">
    <source>
        <dbReference type="EMBL" id="KDN24675.1"/>
    </source>
</evidence>
<dbReference type="Proteomes" id="UP000035860">
    <property type="component" value="Unassembled WGS sequence"/>
</dbReference>
<accession>A0A066UC82</accession>
<keyword evidence="2" id="KW-1185">Reference proteome</keyword>
<dbReference type="AlphaFoldDB" id="A0A066UC82"/>
<proteinExistence type="predicted"/>
<reference evidence="1 2" key="1">
    <citation type="journal article" date="2014" name="Genome Announc.">
        <title>Draft Genome Sequence of Moraxella bovoculi Strain 237T (ATCC BAA-1259T) Isolated from a Calf with Infectious Bovine Keratoconjunctivitis.</title>
        <authorList>
            <person name="Calcutt M.J."/>
            <person name="Foecking M.F."/>
            <person name="Martin N.T."/>
            <person name="Mhlanga-Mutangadura T."/>
            <person name="Reilly T.J."/>
        </authorList>
    </citation>
    <scope>NUCLEOTIDE SEQUENCE [LARGE SCALE GENOMIC DNA]</scope>
    <source>
        <strain evidence="1 2">237</strain>
    </source>
</reference>
<sequence>MQSVRNFHWRSETDYDVDWQTRTYDLNQLETMDLVLSIWGNENIA</sequence>
<protein>
    <submittedName>
        <fullName evidence="1">Uncharacterized protein</fullName>
    </submittedName>
</protein>
<comment type="caution">
    <text evidence="1">The sequence shown here is derived from an EMBL/GenBank/DDBJ whole genome shotgun (WGS) entry which is preliminary data.</text>
</comment>
<evidence type="ECO:0000313" key="2">
    <source>
        <dbReference type="Proteomes" id="UP000035860"/>
    </source>
</evidence>
<organism evidence="1 2">
    <name type="scientific">Moraxella bovoculi 237</name>
    <dbReference type="NCBI Taxonomy" id="743974"/>
    <lineage>
        <taxon>Bacteria</taxon>
        <taxon>Pseudomonadati</taxon>
        <taxon>Pseudomonadota</taxon>
        <taxon>Gammaproteobacteria</taxon>
        <taxon>Moraxellales</taxon>
        <taxon>Moraxellaceae</taxon>
        <taxon>Moraxella</taxon>
    </lineage>
</organism>
<dbReference type="EMBL" id="AOMT01000026">
    <property type="protein sequence ID" value="KDN24675.1"/>
    <property type="molecule type" value="Genomic_DNA"/>
</dbReference>
<name>A0A066UC82_9GAMM</name>